<dbReference type="Pfam" id="PF19728">
    <property type="entry name" value="DUF6220"/>
    <property type="match status" value="1"/>
</dbReference>
<feature type="transmembrane region" description="Helical" evidence="1">
    <location>
        <begin position="78"/>
        <end position="97"/>
    </location>
</feature>
<dbReference type="Proteomes" id="UP000476332">
    <property type="component" value="Unassembled WGS sequence"/>
</dbReference>
<evidence type="ECO:0000313" key="3">
    <source>
        <dbReference type="Proteomes" id="UP000476332"/>
    </source>
</evidence>
<reference evidence="2 3" key="1">
    <citation type="submission" date="2020-01" db="EMBL/GenBank/DDBJ databases">
        <title>Genomes of bacteria type strains.</title>
        <authorList>
            <person name="Chen J."/>
            <person name="Zhu S."/>
            <person name="Chen J."/>
        </authorList>
    </citation>
    <scope>NUCLEOTIDE SEQUENCE [LARGE SCALE GENOMIC DNA]</scope>
    <source>
        <strain evidence="2 3">KCTC 52919</strain>
    </source>
</reference>
<gene>
    <name evidence="2" type="ORF">GTW51_13290</name>
</gene>
<feature type="transmembrane region" description="Helical" evidence="1">
    <location>
        <begin position="103"/>
        <end position="122"/>
    </location>
</feature>
<keyword evidence="1" id="KW-1133">Transmembrane helix</keyword>
<sequence length="140" mass="15287">MPTVTHDTFRHLDLGTPVFFTLTARILPGLLAIRFLLVAQPLSGGLLGDIHALIGDLVGFQVLVIAGYAFFMSRLRGFGWWACVIVLTYLAQFALAASGPVALVFHTFNAALLLSASLVLLFKVERRRAREVGHGRDIDP</sequence>
<dbReference type="InterPro" id="IPR046192">
    <property type="entry name" value="DUF6220"/>
</dbReference>
<keyword evidence="1" id="KW-0472">Membrane</keyword>
<feature type="transmembrane region" description="Helical" evidence="1">
    <location>
        <begin position="50"/>
        <end position="71"/>
    </location>
</feature>
<name>A0A6L9MJ42_9HYPH</name>
<protein>
    <submittedName>
        <fullName evidence="2">Uncharacterized protein</fullName>
    </submittedName>
</protein>
<dbReference type="AlphaFoldDB" id="A0A6L9MJ42"/>
<keyword evidence="3" id="KW-1185">Reference proteome</keyword>
<dbReference type="EMBL" id="JAAAMJ010000009">
    <property type="protein sequence ID" value="NDV87676.1"/>
    <property type="molecule type" value="Genomic_DNA"/>
</dbReference>
<accession>A0A6L9MJ42</accession>
<comment type="caution">
    <text evidence="2">The sequence shown here is derived from an EMBL/GenBank/DDBJ whole genome shotgun (WGS) entry which is preliminary data.</text>
</comment>
<proteinExistence type="predicted"/>
<keyword evidence="1" id="KW-0812">Transmembrane</keyword>
<feature type="transmembrane region" description="Helical" evidence="1">
    <location>
        <begin position="18"/>
        <end position="38"/>
    </location>
</feature>
<evidence type="ECO:0000313" key="2">
    <source>
        <dbReference type="EMBL" id="NDV87676.1"/>
    </source>
</evidence>
<organism evidence="2 3">
    <name type="scientific">Aurantimonas aggregata</name>
    <dbReference type="NCBI Taxonomy" id="2047720"/>
    <lineage>
        <taxon>Bacteria</taxon>
        <taxon>Pseudomonadati</taxon>
        <taxon>Pseudomonadota</taxon>
        <taxon>Alphaproteobacteria</taxon>
        <taxon>Hyphomicrobiales</taxon>
        <taxon>Aurantimonadaceae</taxon>
        <taxon>Aurantimonas</taxon>
    </lineage>
</organism>
<dbReference type="RefSeq" id="WP_163044420.1">
    <property type="nucleotide sequence ID" value="NZ_JAAAMJ010000009.1"/>
</dbReference>
<evidence type="ECO:0000256" key="1">
    <source>
        <dbReference type="SAM" id="Phobius"/>
    </source>
</evidence>